<proteinExistence type="predicted"/>
<gene>
    <name evidence="1" type="ORF">PSTG_03645</name>
</gene>
<name>A0A0L0VVN9_9BASI</name>
<comment type="caution">
    <text evidence="1">The sequence shown here is derived from an EMBL/GenBank/DDBJ whole genome shotgun (WGS) entry which is preliminary data.</text>
</comment>
<keyword evidence="2" id="KW-1185">Reference proteome</keyword>
<dbReference type="AlphaFoldDB" id="A0A0L0VVN9"/>
<sequence>MSLDYISLVPPCIQSHTSPSPRQQRSFSPVKELLSSFASASLMDSEGSNSILTLAGFKIDPARLASTFASQSSRLFLNTDLQNVHASCYVTIVDQSQKRKITGCSSIEAPDNKRVACDKGNDVDDVNAVINDDQRLSISNLNTTVDDNHY</sequence>
<protein>
    <submittedName>
        <fullName evidence="1">Uncharacterized protein</fullName>
    </submittedName>
</protein>
<organism evidence="1 2">
    <name type="scientific">Puccinia striiformis f. sp. tritici PST-78</name>
    <dbReference type="NCBI Taxonomy" id="1165861"/>
    <lineage>
        <taxon>Eukaryota</taxon>
        <taxon>Fungi</taxon>
        <taxon>Dikarya</taxon>
        <taxon>Basidiomycota</taxon>
        <taxon>Pucciniomycotina</taxon>
        <taxon>Pucciniomycetes</taxon>
        <taxon>Pucciniales</taxon>
        <taxon>Pucciniaceae</taxon>
        <taxon>Puccinia</taxon>
    </lineage>
</organism>
<evidence type="ECO:0000313" key="1">
    <source>
        <dbReference type="EMBL" id="KNF03050.1"/>
    </source>
</evidence>
<reference evidence="2" key="1">
    <citation type="submission" date="2014-03" db="EMBL/GenBank/DDBJ databases">
        <title>The Genome Sequence of Puccinia striiformis f. sp. tritici PST-78.</title>
        <authorList>
            <consortium name="The Broad Institute Genome Sequencing Platform"/>
            <person name="Cuomo C."/>
            <person name="Hulbert S."/>
            <person name="Chen X."/>
            <person name="Walker B."/>
            <person name="Young S.K."/>
            <person name="Zeng Q."/>
            <person name="Gargeya S."/>
            <person name="Fitzgerald M."/>
            <person name="Haas B."/>
            <person name="Abouelleil A."/>
            <person name="Alvarado L."/>
            <person name="Arachchi H.M."/>
            <person name="Berlin A.M."/>
            <person name="Chapman S.B."/>
            <person name="Goldberg J."/>
            <person name="Griggs A."/>
            <person name="Gujja S."/>
            <person name="Hansen M."/>
            <person name="Howarth C."/>
            <person name="Imamovic A."/>
            <person name="Larimer J."/>
            <person name="McCowan C."/>
            <person name="Montmayeur A."/>
            <person name="Murphy C."/>
            <person name="Neiman D."/>
            <person name="Pearson M."/>
            <person name="Priest M."/>
            <person name="Roberts A."/>
            <person name="Saif S."/>
            <person name="Shea T."/>
            <person name="Sisk P."/>
            <person name="Sykes S."/>
            <person name="Wortman J."/>
            <person name="Nusbaum C."/>
            <person name="Birren B."/>
        </authorList>
    </citation>
    <scope>NUCLEOTIDE SEQUENCE [LARGE SCALE GENOMIC DNA]</scope>
    <source>
        <strain evidence="2">race PST-78</strain>
    </source>
</reference>
<evidence type="ECO:0000313" key="2">
    <source>
        <dbReference type="Proteomes" id="UP000054564"/>
    </source>
</evidence>
<accession>A0A0L0VVN9</accession>
<dbReference type="EMBL" id="AJIL01000019">
    <property type="protein sequence ID" value="KNF03050.1"/>
    <property type="molecule type" value="Genomic_DNA"/>
</dbReference>
<dbReference type="Proteomes" id="UP000054564">
    <property type="component" value="Unassembled WGS sequence"/>
</dbReference>